<dbReference type="Proteomes" id="UP000185911">
    <property type="component" value="Unassembled WGS sequence"/>
</dbReference>
<dbReference type="InterPro" id="IPR001405">
    <property type="entry name" value="UPF0758"/>
</dbReference>
<dbReference type="GO" id="GO:0008237">
    <property type="term" value="F:metallopeptidase activity"/>
    <property type="evidence" value="ECO:0007669"/>
    <property type="project" value="UniProtKB-KW"/>
</dbReference>
<keyword evidence="9" id="KW-1185">Reference proteome</keyword>
<dbReference type="GO" id="GO:0006508">
    <property type="term" value="P:proteolysis"/>
    <property type="evidence" value="ECO:0007669"/>
    <property type="project" value="UniProtKB-KW"/>
</dbReference>
<keyword evidence="1" id="KW-0645">Protease</keyword>
<dbReference type="GO" id="GO:0046872">
    <property type="term" value="F:metal ion binding"/>
    <property type="evidence" value="ECO:0007669"/>
    <property type="project" value="UniProtKB-KW"/>
</dbReference>
<dbReference type="AlphaFoldDB" id="A0A1Q8YBG9"/>
<evidence type="ECO:0000313" key="9">
    <source>
        <dbReference type="Proteomes" id="UP000185911"/>
    </source>
</evidence>
<name>A0A1Q8YBG9_9BURK</name>
<evidence type="ECO:0000259" key="7">
    <source>
        <dbReference type="PROSITE" id="PS50249"/>
    </source>
</evidence>
<evidence type="ECO:0000256" key="2">
    <source>
        <dbReference type="ARBA" id="ARBA00022723"/>
    </source>
</evidence>
<dbReference type="InterPro" id="IPR037518">
    <property type="entry name" value="MPN"/>
</dbReference>
<sequence>MKMADMNSAPTKAARRPRNQTKTVREPVAAYAAGDGVLSFRHGLTCRERGTVDRALAIVGRCMAGGRTAFDCPDTAKQYLQLQLGGERHEVFGVLFLDGQNRFLAFEKMFHGTLTHTSVYPRQVALAVLGHHAAAVVICHNHPGGSAQPSRADEALTQTLKEALSLIDVRVLDHVIVAPREALSMAERGMM</sequence>
<evidence type="ECO:0000256" key="6">
    <source>
        <dbReference type="SAM" id="MobiDB-lite"/>
    </source>
</evidence>
<evidence type="ECO:0000256" key="1">
    <source>
        <dbReference type="ARBA" id="ARBA00022670"/>
    </source>
</evidence>
<keyword evidence="4" id="KW-0862">Zinc</keyword>
<keyword evidence="3" id="KW-0378">Hydrolase</keyword>
<comment type="caution">
    <text evidence="8">The sequence shown here is derived from an EMBL/GenBank/DDBJ whole genome shotgun (WGS) entry which is preliminary data.</text>
</comment>
<evidence type="ECO:0000256" key="4">
    <source>
        <dbReference type="ARBA" id="ARBA00022833"/>
    </source>
</evidence>
<keyword evidence="5" id="KW-0482">Metalloprotease</keyword>
<organism evidence="8 9">
    <name type="scientific">Rhodoferax antarcticus ANT.BR</name>
    <dbReference type="NCBI Taxonomy" id="1111071"/>
    <lineage>
        <taxon>Bacteria</taxon>
        <taxon>Pseudomonadati</taxon>
        <taxon>Pseudomonadota</taxon>
        <taxon>Betaproteobacteria</taxon>
        <taxon>Burkholderiales</taxon>
        <taxon>Comamonadaceae</taxon>
        <taxon>Rhodoferax</taxon>
    </lineage>
</organism>
<evidence type="ECO:0000256" key="5">
    <source>
        <dbReference type="ARBA" id="ARBA00023049"/>
    </source>
</evidence>
<accession>A0A1Q8YBG9</accession>
<dbReference type="PANTHER" id="PTHR30471">
    <property type="entry name" value="DNA REPAIR PROTEIN RADC"/>
    <property type="match status" value="1"/>
</dbReference>
<dbReference type="CDD" id="cd08071">
    <property type="entry name" value="MPN_DUF2466"/>
    <property type="match status" value="1"/>
</dbReference>
<dbReference type="PANTHER" id="PTHR30471:SF3">
    <property type="entry name" value="UPF0758 PROTEIN YEES-RELATED"/>
    <property type="match status" value="1"/>
</dbReference>
<dbReference type="EMBL" id="MSYM01000018">
    <property type="protein sequence ID" value="OLP05150.1"/>
    <property type="molecule type" value="Genomic_DNA"/>
</dbReference>
<proteinExistence type="predicted"/>
<protein>
    <submittedName>
        <fullName evidence="8">RadC, DNA repair protein</fullName>
    </submittedName>
</protein>
<feature type="domain" description="MPN" evidence="7">
    <location>
        <begin position="69"/>
        <end position="191"/>
    </location>
</feature>
<gene>
    <name evidence="8" type="ORF">BLL52_3971</name>
</gene>
<dbReference type="InterPro" id="IPR025657">
    <property type="entry name" value="RadC_JAB"/>
</dbReference>
<dbReference type="SUPFAM" id="SSF102712">
    <property type="entry name" value="JAB1/MPN domain"/>
    <property type="match status" value="1"/>
</dbReference>
<dbReference type="PROSITE" id="PS50249">
    <property type="entry name" value="MPN"/>
    <property type="match status" value="1"/>
</dbReference>
<evidence type="ECO:0000256" key="3">
    <source>
        <dbReference type="ARBA" id="ARBA00022801"/>
    </source>
</evidence>
<reference evidence="8 9" key="1">
    <citation type="submission" date="2017-01" db="EMBL/GenBank/DDBJ databases">
        <title>Genome sequence of Rhodoferax antarcticus ANT.BR, a psychrophilic purple nonsulfur bacterium from an Antarctic microbial mat.</title>
        <authorList>
            <person name="Baker J."/>
            <person name="Riester C."/>
            <person name="Skinner B."/>
            <person name="Newell A."/>
            <person name="Swingley W."/>
            <person name="Madigan M."/>
            <person name="Jung D."/>
            <person name="Asao M."/>
            <person name="Chen M."/>
            <person name="Loughlin P."/>
            <person name="Pan H."/>
            <person name="Lin S."/>
            <person name="Li N."/>
            <person name="Shaw J."/>
            <person name="Prado M."/>
            <person name="Sherman C."/>
            <person name="Li X."/>
            <person name="Tang J."/>
            <person name="Blankenship R."/>
            <person name="Zhao T."/>
            <person name="Touchman J."/>
            <person name="Sattley M."/>
        </authorList>
    </citation>
    <scope>NUCLEOTIDE SEQUENCE [LARGE SCALE GENOMIC DNA]</scope>
    <source>
        <strain evidence="8 9">ANT.BR</strain>
    </source>
</reference>
<feature type="region of interest" description="Disordered" evidence="6">
    <location>
        <begin position="1"/>
        <end position="23"/>
    </location>
</feature>
<keyword evidence="2" id="KW-0479">Metal-binding</keyword>
<evidence type="ECO:0000313" key="8">
    <source>
        <dbReference type="EMBL" id="OLP05150.1"/>
    </source>
</evidence>
<dbReference type="Pfam" id="PF04002">
    <property type="entry name" value="RadC"/>
    <property type="match status" value="1"/>
</dbReference>
<dbReference type="Gene3D" id="3.40.140.10">
    <property type="entry name" value="Cytidine Deaminase, domain 2"/>
    <property type="match status" value="1"/>
</dbReference>